<feature type="compositionally biased region" description="Acidic residues" evidence="1">
    <location>
        <begin position="281"/>
        <end position="302"/>
    </location>
</feature>
<organism evidence="2">
    <name type="scientific">marine sediment metagenome</name>
    <dbReference type="NCBI Taxonomy" id="412755"/>
    <lineage>
        <taxon>unclassified sequences</taxon>
        <taxon>metagenomes</taxon>
        <taxon>ecological metagenomes</taxon>
    </lineage>
</organism>
<name>A0A0F9NF58_9ZZZZ</name>
<dbReference type="EMBL" id="LAZR01007117">
    <property type="protein sequence ID" value="KKM87330.1"/>
    <property type="molecule type" value="Genomic_DNA"/>
</dbReference>
<feature type="region of interest" description="Disordered" evidence="1">
    <location>
        <begin position="264"/>
        <end position="313"/>
    </location>
</feature>
<feature type="compositionally biased region" description="Acidic residues" evidence="1">
    <location>
        <begin position="264"/>
        <end position="273"/>
    </location>
</feature>
<evidence type="ECO:0000313" key="2">
    <source>
        <dbReference type="EMBL" id="KKM87330.1"/>
    </source>
</evidence>
<reference evidence="2" key="1">
    <citation type="journal article" date="2015" name="Nature">
        <title>Complex archaea that bridge the gap between prokaryotes and eukaryotes.</title>
        <authorList>
            <person name="Spang A."/>
            <person name="Saw J.H."/>
            <person name="Jorgensen S.L."/>
            <person name="Zaremba-Niedzwiedzka K."/>
            <person name="Martijn J."/>
            <person name="Lind A.E."/>
            <person name="van Eijk R."/>
            <person name="Schleper C."/>
            <person name="Guy L."/>
            <person name="Ettema T.J."/>
        </authorList>
    </citation>
    <scope>NUCLEOTIDE SEQUENCE</scope>
</reference>
<proteinExistence type="predicted"/>
<dbReference type="AlphaFoldDB" id="A0A0F9NF58"/>
<gene>
    <name evidence="2" type="ORF">LCGC14_1270000</name>
</gene>
<sequence>MILNLQTAFTVSEEIMDSQNLSRYSKSVVIGDASLPDADIKSVDLTSLPDGFDEETSISLGMATIALGFGVDARELFPAMSTGATKADALISHVKSRGKAKGQILKLTERIFGQKVLPPSLKMVFDFQDDVQDKAVADIREIRAKTHEANLNSGVVDVRVIREQMVSDGDLTREQFIQLELEDGRMEDGTDLLVLFNSKLHRDILNLGIPNPLNVDDNDAEAVLELIADRRVELIEDLSVEGMSGVRKRIIESLAALKRLEVEYEGEEDEEQAEPLLQSENGDEPEGEPAMEETETELDVDEEIKTRPFWKRA</sequence>
<evidence type="ECO:0000256" key="1">
    <source>
        <dbReference type="SAM" id="MobiDB-lite"/>
    </source>
</evidence>
<comment type="caution">
    <text evidence="2">The sequence shown here is derived from an EMBL/GenBank/DDBJ whole genome shotgun (WGS) entry which is preliminary data.</text>
</comment>
<protein>
    <submittedName>
        <fullName evidence="2">Uncharacterized protein</fullName>
    </submittedName>
</protein>
<accession>A0A0F9NF58</accession>